<organism evidence="2 3">
    <name type="scientific">Haloarcula argentinensis</name>
    <dbReference type="NCBI Taxonomy" id="43776"/>
    <lineage>
        <taxon>Archaea</taxon>
        <taxon>Methanobacteriati</taxon>
        <taxon>Methanobacteriota</taxon>
        <taxon>Stenosarchaea group</taxon>
        <taxon>Halobacteria</taxon>
        <taxon>Halobacteriales</taxon>
        <taxon>Haloarculaceae</taxon>
        <taxon>Haloarcula</taxon>
    </lineage>
</organism>
<proteinExistence type="predicted"/>
<reference evidence="2 3" key="1">
    <citation type="submission" date="2022-06" db="EMBL/GenBank/DDBJ databases">
        <title>Haloarcula sp. a new haloarchaeum isolate from saline soil.</title>
        <authorList>
            <person name="Strakova D."/>
            <person name="Galisteo C."/>
            <person name="Sanchez-Porro C."/>
            <person name="Ventosa A."/>
        </authorList>
    </citation>
    <scope>NUCLEOTIDE SEQUENCE [LARGE SCALE GENOMIC DNA]</scope>
    <source>
        <strain evidence="2 3">JCM 15760</strain>
    </source>
</reference>
<feature type="transmembrane region" description="Helical" evidence="1">
    <location>
        <begin position="68"/>
        <end position="87"/>
    </location>
</feature>
<feature type="transmembrane region" description="Helical" evidence="1">
    <location>
        <begin position="142"/>
        <end position="165"/>
    </location>
</feature>
<name>A0ABU2F7K2_HALAR</name>
<feature type="transmembrane region" description="Helical" evidence="1">
    <location>
        <begin position="42"/>
        <end position="61"/>
    </location>
</feature>
<feature type="transmembrane region" description="Helical" evidence="1">
    <location>
        <begin position="379"/>
        <end position="399"/>
    </location>
</feature>
<dbReference type="RefSeq" id="WP_311241389.1">
    <property type="nucleotide sequence ID" value="NZ_BAABDY010000009.1"/>
</dbReference>
<feature type="transmembrane region" description="Helical" evidence="1">
    <location>
        <begin position="197"/>
        <end position="216"/>
    </location>
</feature>
<feature type="transmembrane region" description="Helical" evidence="1">
    <location>
        <begin position="228"/>
        <end position="243"/>
    </location>
</feature>
<gene>
    <name evidence="2" type="ORF">NC662_20235</name>
</gene>
<keyword evidence="3" id="KW-1185">Reference proteome</keyword>
<feature type="transmembrane region" description="Helical" evidence="1">
    <location>
        <begin position="435"/>
        <end position="453"/>
    </location>
</feature>
<dbReference type="EMBL" id="JAMQCP010000007">
    <property type="protein sequence ID" value="MDS0256030.1"/>
    <property type="molecule type" value="Genomic_DNA"/>
</dbReference>
<feature type="transmembrane region" description="Helical" evidence="1">
    <location>
        <begin position="172"/>
        <end position="191"/>
    </location>
</feature>
<accession>A0ABU2F7K2</accession>
<sequence>MNRKERLTYTIGLLGLAAATISGASTPATSYELSILRATPPLFWVGVGLTIAIAIIGVFYLDRSHAKILAAGLGVAATVLIALLPALRGYYFYGLSDSLQHLGWTRDIRITSAVIEENPYPGIHIMSELLARVLGMPARRTLLLIVPLYFALYALAASLLARLLLGQRGRAGYQAIAVGLLVSILTPPIIAPRLPNFQPIATDAGLFILPLAVYLGIRVASSPHRQQPIYLALLCILTSLTLYHPQQGLVAIVLLCVFALSGLFIPWQENDLASGTVLSAGLVASIFLAWWLSTRQLLGSAATALITKLQASDTGASAATPGSAFEQIGGSVLTLFVRSLSIHLAIAIITVVSSCLALYRVWTYYRDREGEPPVVSGQLVRYILGFLPVLGLVILYLPTGDIPQAVRYVGILVALGAPVTAAQLVSISNSQYRRVTLIVVLVLGASLAVPAMFRSPYLYSPTPHVTETQLDTYAWTFDNSQTATPVMSVNTDVKRQLLALEGFREGNRRWWIGEHNPDIETSRGVGFVPAHFANRSLTTLGRASTWHLVSTDYARQRNVELYDGLRFDEGDYAYLESNRQIHRVYANGGAEVYQIQRNQTAEPRVTNSRALWTER</sequence>
<evidence type="ECO:0000313" key="3">
    <source>
        <dbReference type="Proteomes" id="UP001248536"/>
    </source>
</evidence>
<feature type="transmembrane region" description="Helical" evidence="1">
    <location>
        <begin position="405"/>
        <end position="428"/>
    </location>
</feature>
<evidence type="ECO:0000313" key="2">
    <source>
        <dbReference type="EMBL" id="MDS0256030.1"/>
    </source>
</evidence>
<evidence type="ECO:0000256" key="1">
    <source>
        <dbReference type="SAM" id="Phobius"/>
    </source>
</evidence>
<keyword evidence="1" id="KW-1133">Transmembrane helix</keyword>
<protein>
    <submittedName>
        <fullName evidence="2">Uncharacterized protein</fullName>
    </submittedName>
</protein>
<feature type="transmembrane region" description="Helical" evidence="1">
    <location>
        <begin position="272"/>
        <end position="292"/>
    </location>
</feature>
<comment type="caution">
    <text evidence="2">The sequence shown here is derived from an EMBL/GenBank/DDBJ whole genome shotgun (WGS) entry which is preliminary data.</text>
</comment>
<keyword evidence="1" id="KW-0472">Membrane</keyword>
<keyword evidence="1" id="KW-0812">Transmembrane</keyword>
<feature type="transmembrane region" description="Helical" evidence="1">
    <location>
        <begin position="340"/>
        <end position="359"/>
    </location>
</feature>
<feature type="transmembrane region" description="Helical" evidence="1">
    <location>
        <begin position="249"/>
        <end position="265"/>
    </location>
</feature>
<dbReference type="Proteomes" id="UP001248536">
    <property type="component" value="Unassembled WGS sequence"/>
</dbReference>